<dbReference type="Proteomes" id="UP000601736">
    <property type="component" value="Unassembled WGS sequence"/>
</dbReference>
<dbReference type="AlphaFoldDB" id="A0A8H9D9R0"/>
<evidence type="ECO:0000313" key="1">
    <source>
        <dbReference type="EMBL" id="CAE6508571.1"/>
    </source>
</evidence>
<comment type="caution">
    <text evidence="1">The sequence shown here is derived from an EMBL/GenBank/DDBJ whole genome shotgun (WGS) entry which is preliminary data.</text>
</comment>
<organism evidence="1 2">
    <name type="scientific">Nitrosomonas nitrosa</name>
    <dbReference type="NCBI Taxonomy" id="52442"/>
    <lineage>
        <taxon>Bacteria</taxon>
        <taxon>Pseudomonadati</taxon>
        <taxon>Pseudomonadota</taxon>
        <taxon>Betaproteobacteria</taxon>
        <taxon>Nitrosomonadales</taxon>
        <taxon>Nitrosomonadaceae</taxon>
        <taxon>Nitrosomonas</taxon>
    </lineage>
</organism>
<proteinExistence type="predicted"/>
<gene>
    <name evidence="1" type="ORF">NMYAN_30034</name>
</gene>
<protein>
    <submittedName>
        <fullName evidence="1">Uncharacterized protein</fullName>
    </submittedName>
</protein>
<dbReference type="EMBL" id="CAJNAP010000023">
    <property type="protein sequence ID" value="CAE6508571.1"/>
    <property type="molecule type" value="Genomic_DNA"/>
</dbReference>
<sequence>MYSTTASVISKNLSRLSSLHEVFSDVYMMLHDKVSPEILNGLVLLRVEI</sequence>
<accession>A0A8H9D9R0</accession>
<name>A0A8H9D9R0_9PROT</name>
<evidence type="ECO:0000313" key="2">
    <source>
        <dbReference type="Proteomes" id="UP000601736"/>
    </source>
</evidence>
<reference evidence="1" key="1">
    <citation type="submission" date="2021-02" db="EMBL/GenBank/DDBJ databases">
        <authorList>
            <person name="Han P."/>
        </authorList>
    </citation>
    <scope>NUCLEOTIDE SEQUENCE</scope>
    <source>
        <strain evidence="1">Nitrosomonas nitrosa 18-3D</strain>
    </source>
</reference>